<dbReference type="PANTHER" id="PTHR39639:SF1">
    <property type="entry name" value="DUF262 DOMAIN-CONTAINING PROTEIN"/>
    <property type="match status" value="1"/>
</dbReference>
<keyword evidence="3" id="KW-1185">Reference proteome</keyword>
<sequence>MKEILEKFAKAQESLVTQQSDFSLSAIAEMVKFESIDISPHYQRRDRWHVEKQSALIESFLLNIPVPPVYLSEDEYGTYTVIDGKQRITSIFEFLSGKFKLKDLKEVPELNGFTFEELPSQLKRALSIRPFMRVITLLKQSDPELKYEVFLRLNTGGEKLKAQEIRNVAFAGPLNELLFELSENEFIKRKLKITSSKSAQYRNMDDLELILRFFTIHDRWQSFGKKIAIAMDDFMAENQFGDVGRLRNLFNFSIEGCQRIWGELAFQKPLNNGWRDQLIAPLFDAQMVAVSLIDEARVSELEEHSDEVLNATRELYYNDPEFHKAVTQATGDSLAIRNRISKLKNMLETVEV</sequence>
<organism evidence="2 3">
    <name type="scientific">Marinobacter gudaonensis</name>
    <dbReference type="NCBI Taxonomy" id="375760"/>
    <lineage>
        <taxon>Bacteria</taxon>
        <taxon>Pseudomonadati</taxon>
        <taxon>Pseudomonadota</taxon>
        <taxon>Gammaproteobacteria</taxon>
        <taxon>Pseudomonadales</taxon>
        <taxon>Marinobacteraceae</taxon>
        <taxon>Marinobacter</taxon>
    </lineage>
</organism>
<proteinExistence type="predicted"/>
<evidence type="ECO:0000313" key="3">
    <source>
        <dbReference type="Proteomes" id="UP000199290"/>
    </source>
</evidence>
<reference evidence="3" key="1">
    <citation type="submission" date="2016-10" db="EMBL/GenBank/DDBJ databases">
        <authorList>
            <person name="Varghese N."/>
            <person name="Submissions S."/>
        </authorList>
    </citation>
    <scope>NUCLEOTIDE SEQUENCE [LARGE SCALE GENOMIC DNA]</scope>
    <source>
        <strain evidence="3">CGMCC 1.6294</strain>
    </source>
</reference>
<evidence type="ECO:0000313" key="2">
    <source>
        <dbReference type="EMBL" id="SFR44327.1"/>
    </source>
</evidence>
<dbReference type="Proteomes" id="UP000199290">
    <property type="component" value="Unassembled WGS sequence"/>
</dbReference>
<dbReference type="STRING" id="375760.SAMN04488073_1320"/>
<evidence type="ECO:0000259" key="1">
    <source>
        <dbReference type="Pfam" id="PF03235"/>
    </source>
</evidence>
<gene>
    <name evidence="2" type="ORF">SAMN04488073_1320</name>
</gene>
<feature type="domain" description="GmrSD restriction endonucleases N-terminal" evidence="1">
    <location>
        <begin position="29"/>
        <end position="169"/>
    </location>
</feature>
<dbReference type="RefSeq" id="WP_091987421.1">
    <property type="nucleotide sequence ID" value="NZ_FOYV01000001.1"/>
</dbReference>
<dbReference type="OrthoDB" id="8094406at2"/>
<dbReference type="Pfam" id="PF03235">
    <property type="entry name" value="GmrSD_N"/>
    <property type="match status" value="1"/>
</dbReference>
<dbReference type="PANTHER" id="PTHR39639">
    <property type="entry name" value="CHROMOSOME 16, WHOLE GENOME SHOTGUN SEQUENCE"/>
    <property type="match status" value="1"/>
</dbReference>
<name>A0A1I6GQL0_9GAMM</name>
<dbReference type="InterPro" id="IPR004919">
    <property type="entry name" value="GmrSD_N"/>
</dbReference>
<protein>
    <recommendedName>
        <fullName evidence="1">GmrSD restriction endonucleases N-terminal domain-containing protein</fullName>
    </recommendedName>
</protein>
<dbReference type="AlphaFoldDB" id="A0A1I6GQL0"/>
<dbReference type="EMBL" id="FOYV01000001">
    <property type="protein sequence ID" value="SFR44327.1"/>
    <property type="molecule type" value="Genomic_DNA"/>
</dbReference>
<accession>A0A1I6GQL0</accession>